<feature type="transmembrane region" description="Helical" evidence="1">
    <location>
        <begin position="291"/>
        <end position="312"/>
    </location>
</feature>
<evidence type="ECO:0000256" key="1">
    <source>
        <dbReference type="SAM" id="Phobius"/>
    </source>
</evidence>
<dbReference type="EMBL" id="JAAPAO010000193">
    <property type="protein sequence ID" value="KAF4668315.1"/>
    <property type="molecule type" value="Genomic_DNA"/>
</dbReference>
<dbReference type="OrthoDB" id="425313at2759"/>
<feature type="transmembrane region" description="Helical" evidence="1">
    <location>
        <begin position="126"/>
        <end position="143"/>
    </location>
</feature>
<gene>
    <name evidence="2" type="ORF">FOL47_003090</name>
</gene>
<name>A0A7J6M9X1_PERCH</name>
<proteinExistence type="predicted"/>
<sequence length="862" mass="96376">MAAATAAAVSGASLACTTAGALFSYNKAAFILDQTLRQWMVHQVQDMRINQSVSNAKYITSKPRANASTDRLLCSRAHSLVGFTVDQRSCGKIKSPARKVRIEQPIGLYREDLRDLFGLTISRMDTYLLVNSVALAVSIHSIYDGMLQPNIPDPKDVPPWLWFIWVLNLSICTILLLLSVSFSLHASIIAQSLEVKLLTRWLRLPLPAMSDIDNAADTMERFECNPLKKIFRIPVLRRLSKNLSSPAGSSPEDARDVGENGMMFHNENDKYTVSHFSLFESIQKSWQGYDAYARVFMVLATNQMLMTLSDFAMGSTMMGDREPWAAWAFTVVISTAAMLHLRMDIIISTYNELLVMLVLVYLTPLSAAAAATMDYAGWTSIGEDVALASIALHAIWYLYLILQGLESVGIVPGKFNIVSMTSDILMHENPFYDFFRRQMAEGGIETGKPCDSEWDHKDREKHCGDDTDLTECQRRETAIEELIKAERRHWNDITAHGQNRITDLEKDFKRTRGDLDMTMMEEGLKKPEIGCGDLGTWWEVHYGEGKAPEDRWQESCFDKRSRGLDDEVKSFGKSVEELSSSRRCSDDDETVLRKPCEQHHTGRHASISRYLIRPWSIYKQISFIVIFCWFIGLLWWILVCAGVPTGTGLSGPVFSSTSVTEPLPPFFTPIGLAVDNNNAIIATDGISIWPKRYPDRELNPSDIISLYGKVMVANGTEGLIDPSTGSSQAMPVKVEKMAFLSEGSLAVSTPDNNLYLLSLDNDGVWHRQAKIGNYNHEPNKITGIANSDKYGLLVLTNNGDIHIWDMSTGIRRITHLSVPDVERYTAITTSGGDDGILISAIKSNQEVDLLQATEQATKFLDK</sequence>
<keyword evidence="1" id="KW-0812">Transmembrane</keyword>
<feature type="transmembrane region" description="Helical" evidence="1">
    <location>
        <begin position="324"/>
        <end position="341"/>
    </location>
</feature>
<feature type="transmembrane region" description="Helical" evidence="1">
    <location>
        <begin position="163"/>
        <end position="190"/>
    </location>
</feature>
<evidence type="ECO:0008006" key="4">
    <source>
        <dbReference type="Google" id="ProtNLM"/>
    </source>
</evidence>
<keyword evidence="3" id="KW-1185">Reference proteome</keyword>
<dbReference type="AlphaFoldDB" id="A0A7J6M9X1"/>
<organism evidence="2 3">
    <name type="scientific">Perkinsus chesapeaki</name>
    <name type="common">Clam parasite</name>
    <name type="synonym">Perkinsus andrewsi</name>
    <dbReference type="NCBI Taxonomy" id="330153"/>
    <lineage>
        <taxon>Eukaryota</taxon>
        <taxon>Sar</taxon>
        <taxon>Alveolata</taxon>
        <taxon>Perkinsozoa</taxon>
        <taxon>Perkinsea</taxon>
        <taxon>Perkinsida</taxon>
        <taxon>Perkinsidae</taxon>
        <taxon>Perkinsus</taxon>
    </lineage>
</organism>
<dbReference type="Proteomes" id="UP000591131">
    <property type="component" value="Unassembled WGS sequence"/>
</dbReference>
<accession>A0A7J6M9X1</accession>
<feature type="transmembrane region" description="Helical" evidence="1">
    <location>
        <begin position="617"/>
        <end position="638"/>
    </location>
</feature>
<evidence type="ECO:0000313" key="3">
    <source>
        <dbReference type="Proteomes" id="UP000591131"/>
    </source>
</evidence>
<keyword evidence="1" id="KW-1133">Transmembrane helix</keyword>
<feature type="transmembrane region" description="Helical" evidence="1">
    <location>
        <begin position="385"/>
        <end position="402"/>
    </location>
</feature>
<keyword evidence="1" id="KW-0472">Membrane</keyword>
<dbReference type="SUPFAM" id="SSF101898">
    <property type="entry name" value="NHL repeat"/>
    <property type="match status" value="1"/>
</dbReference>
<comment type="caution">
    <text evidence="2">The sequence shown here is derived from an EMBL/GenBank/DDBJ whole genome shotgun (WGS) entry which is preliminary data.</text>
</comment>
<protein>
    <recommendedName>
        <fullName evidence="4">Pumilio domain member 4</fullName>
    </recommendedName>
</protein>
<evidence type="ECO:0000313" key="2">
    <source>
        <dbReference type="EMBL" id="KAF4668315.1"/>
    </source>
</evidence>
<feature type="transmembrane region" description="Helical" evidence="1">
    <location>
        <begin position="353"/>
        <end position="373"/>
    </location>
</feature>
<reference evidence="2 3" key="1">
    <citation type="submission" date="2020-04" db="EMBL/GenBank/DDBJ databases">
        <title>Perkinsus chesapeaki whole genome sequence.</title>
        <authorList>
            <person name="Bogema D.R."/>
        </authorList>
    </citation>
    <scope>NUCLEOTIDE SEQUENCE [LARGE SCALE GENOMIC DNA]</scope>
    <source>
        <strain evidence="2">ATCC PRA-425</strain>
    </source>
</reference>